<reference evidence="4" key="1">
    <citation type="submission" date="2022-11" db="EMBL/GenBank/DDBJ databases">
        <authorList>
            <person name="Morgan W.R."/>
            <person name="Tartar A."/>
        </authorList>
    </citation>
    <scope>NUCLEOTIDE SEQUENCE</scope>
    <source>
        <strain evidence="4">ARSEF 373</strain>
    </source>
</reference>
<evidence type="ECO:0000259" key="3">
    <source>
        <dbReference type="Pfam" id="PF05004"/>
    </source>
</evidence>
<evidence type="ECO:0000256" key="2">
    <source>
        <dbReference type="SAM" id="MobiDB-lite"/>
    </source>
</evidence>
<keyword evidence="5" id="KW-1185">Reference proteome</keyword>
<sequence>GAAPTHSPVQDLNKRDGAQEERYARCRTLQLTPSTALTPSMGPPPPGGRKMRQEEYDSDDAESLASVETGRTYGSEDADFYETYTKDEGDEIAIDEAVEELTERRGSTRVAAMQTLTGHLLQYLPPDSVSESFVSNIISCLRKPSEQEAVLGSRMLAVISLIFGADEERHFQRTRAVLEPLVKTSRSEKVKCMSIRALAMSCFVCSVEDENIAELVRLYDRFFDLKITASICIAALESWGLMASSLVDSEVCSEDYIDRFLPKFLTLLDHTDVGVRSAAGENIALMYESAQKCHVVMPCDVETLERFRVMSKESSKKNSKKDRKVQRSVFRDVHATLETGESPQVSFALKGEMIDIQSWRAVKQFEAIKECLQTGLQQHIKFNNNVRQILDMPETLEERVIDRRDMFDKKSSARKQRSNELKGERRRKINMQESFLGDY</sequence>
<dbReference type="InterPro" id="IPR011989">
    <property type="entry name" value="ARM-like"/>
</dbReference>
<accession>A0AAV2Z7R2</accession>
<feature type="compositionally biased region" description="Polar residues" evidence="2">
    <location>
        <begin position="29"/>
        <end position="38"/>
    </location>
</feature>
<organism evidence="4 5">
    <name type="scientific">Lagenidium giganteum</name>
    <dbReference type="NCBI Taxonomy" id="4803"/>
    <lineage>
        <taxon>Eukaryota</taxon>
        <taxon>Sar</taxon>
        <taxon>Stramenopiles</taxon>
        <taxon>Oomycota</taxon>
        <taxon>Peronosporomycetes</taxon>
        <taxon>Pythiales</taxon>
        <taxon>Pythiaceae</taxon>
    </lineage>
</organism>
<dbReference type="PANTHER" id="PTHR12354:SF1">
    <property type="entry name" value="INTERFERON-RELATED DEVELOPMENTAL REGULATOR 1"/>
    <property type="match status" value="1"/>
</dbReference>
<dbReference type="InterPro" id="IPR007701">
    <property type="entry name" value="Interferon-rel_develop_reg_N"/>
</dbReference>
<feature type="domain" description="Interferon-related developmental regulator N-terminal" evidence="3">
    <location>
        <begin position="75"/>
        <end position="338"/>
    </location>
</feature>
<dbReference type="InterPro" id="IPR016024">
    <property type="entry name" value="ARM-type_fold"/>
</dbReference>
<dbReference type="PANTHER" id="PTHR12354">
    <property type="entry name" value="INTERFERON-RELATED DEVELOPMENTAL REGULATOR"/>
    <property type="match status" value="1"/>
</dbReference>
<name>A0AAV2Z7R2_9STRA</name>
<dbReference type="SUPFAM" id="SSF48371">
    <property type="entry name" value="ARM repeat"/>
    <property type="match status" value="1"/>
</dbReference>
<evidence type="ECO:0000256" key="1">
    <source>
        <dbReference type="ARBA" id="ARBA00008828"/>
    </source>
</evidence>
<comment type="caution">
    <text evidence="4">The sequence shown here is derived from an EMBL/GenBank/DDBJ whole genome shotgun (WGS) entry which is preliminary data.</text>
</comment>
<reference evidence="4" key="2">
    <citation type="journal article" date="2023" name="Microbiol Resour">
        <title>Decontamination and Annotation of the Draft Genome Sequence of the Oomycete Lagenidium giganteum ARSEF 373.</title>
        <authorList>
            <person name="Morgan W.R."/>
            <person name="Tartar A."/>
        </authorList>
    </citation>
    <scope>NUCLEOTIDE SEQUENCE</scope>
    <source>
        <strain evidence="4">ARSEF 373</strain>
    </source>
</reference>
<gene>
    <name evidence="4" type="ORF">N0F65_007160</name>
</gene>
<dbReference type="EMBL" id="DAKRPA010000032">
    <property type="protein sequence ID" value="DBA02341.1"/>
    <property type="molecule type" value="Genomic_DNA"/>
</dbReference>
<dbReference type="InterPro" id="IPR039777">
    <property type="entry name" value="IFRD"/>
</dbReference>
<dbReference type="AlphaFoldDB" id="A0AAV2Z7R2"/>
<evidence type="ECO:0000313" key="5">
    <source>
        <dbReference type="Proteomes" id="UP001146120"/>
    </source>
</evidence>
<dbReference type="Gene3D" id="1.25.10.10">
    <property type="entry name" value="Leucine-rich Repeat Variant"/>
    <property type="match status" value="1"/>
</dbReference>
<proteinExistence type="inferred from homology"/>
<feature type="region of interest" description="Disordered" evidence="2">
    <location>
        <begin position="1"/>
        <end position="76"/>
    </location>
</feature>
<dbReference type="Proteomes" id="UP001146120">
    <property type="component" value="Unassembled WGS sequence"/>
</dbReference>
<feature type="compositionally biased region" description="Basic and acidic residues" evidence="2">
    <location>
        <begin position="12"/>
        <end position="24"/>
    </location>
</feature>
<protein>
    <recommendedName>
        <fullName evidence="3">Interferon-related developmental regulator N-terminal domain-containing protein</fullName>
    </recommendedName>
</protein>
<comment type="similarity">
    <text evidence="1">Belongs to the IFRD family.</text>
</comment>
<dbReference type="Pfam" id="PF05004">
    <property type="entry name" value="IFRD"/>
    <property type="match status" value="1"/>
</dbReference>
<feature type="non-terminal residue" evidence="4">
    <location>
        <position position="1"/>
    </location>
</feature>
<evidence type="ECO:0000313" key="4">
    <source>
        <dbReference type="EMBL" id="DBA02341.1"/>
    </source>
</evidence>